<dbReference type="EMBL" id="CAXAMN010012869">
    <property type="protein sequence ID" value="CAK9039191.1"/>
    <property type="molecule type" value="Genomic_DNA"/>
</dbReference>
<feature type="compositionally biased region" description="Low complexity" evidence="1">
    <location>
        <begin position="319"/>
        <end position="328"/>
    </location>
</feature>
<evidence type="ECO:0000313" key="3">
    <source>
        <dbReference type="Proteomes" id="UP001642484"/>
    </source>
</evidence>
<name>A0ABP0LJ28_9DINO</name>
<accession>A0ABP0LJ28</accession>
<evidence type="ECO:0000256" key="1">
    <source>
        <dbReference type="SAM" id="MobiDB-lite"/>
    </source>
</evidence>
<reference evidence="2 3" key="1">
    <citation type="submission" date="2024-02" db="EMBL/GenBank/DDBJ databases">
        <authorList>
            <person name="Chen Y."/>
            <person name="Shah S."/>
            <person name="Dougan E. K."/>
            <person name="Thang M."/>
            <person name="Chan C."/>
        </authorList>
    </citation>
    <scope>NUCLEOTIDE SEQUENCE [LARGE SCALE GENOMIC DNA]</scope>
</reference>
<feature type="compositionally biased region" description="Polar residues" evidence="1">
    <location>
        <begin position="138"/>
        <end position="158"/>
    </location>
</feature>
<evidence type="ECO:0000313" key="2">
    <source>
        <dbReference type="EMBL" id="CAK9039191.1"/>
    </source>
</evidence>
<feature type="compositionally biased region" description="Pro residues" evidence="1">
    <location>
        <begin position="363"/>
        <end position="384"/>
    </location>
</feature>
<gene>
    <name evidence="2" type="ORF">CCMP2556_LOCUS21318</name>
</gene>
<feature type="region of interest" description="Disordered" evidence="1">
    <location>
        <begin position="131"/>
        <end position="205"/>
    </location>
</feature>
<feature type="compositionally biased region" description="Pro residues" evidence="1">
    <location>
        <begin position="406"/>
        <end position="415"/>
    </location>
</feature>
<feature type="region of interest" description="Disordered" evidence="1">
    <location>
        <begin position="246"/>
        <end position="450"/>
    </location>
</feature>
<feature type="compositionally biased region" description="Basic and acidic residues" evidence="1">
    <location>
        <begin position="191"/>
        <end position="205"/>
    </location>
</feature>
<feature type="compositionally biased region" description="Basic and acidic residues" evidence="1">
    <location>
        <begin position="394"/>
        <end position="405"/>
    </location>
</feature>
<organism evidence="2 3">
    <name type="scientific">Durusdinium trenchii</name>
    <dbReference type="NCBI Taxonomy" id="1381693"/>
    <lineage>
        <taxon>Eukaryota</taxon>
        <taxon>Sar</taxon>
        <taxon>Alveolata</taxon>
        <taxon>Dinophyceae</taxon>
        <taxon>Suessiales</taxon>
        <taxon>Symbiodiniaceae</taxon>
        <taxon>Durusdinium</taxon>
    </lineage>
</organism>
<proteinExistence type="predicted"/>
<sequence>MVRSRTEEPLQRHRSSPTAGRVLRVPMLFSPADARRRLSDVFEHLQAIDRYLQTIDGCPGPSCAAEASLFSGLDYVRFDGRFATVEEGLDDVGVTMAPGQWPSPSPSAEPTATLQKLLSPPQEERVLRKISDAGHSGHTVTPKTTPSATGVSAGQRSEASTDHEDTDDTATRGPPRPPVEEGAAEISETTGFKHESWQRDAEPVEQEGRQNGLVLATFLVQWTLCVLLSYRDPVEAALLVHNVGGRPETWQRPSEPSPVEEGGRPESWQRPSEPSPVEEGGRWRQAHGTCPPEEGGPKVPGAGTGGFRGPPMKAPPAPFTASAEAAAEPDPPQCKEPPMGATFTTPMALERKAPPCSFEAPKTPTPHAPPPKPMPTAAPPPPAVPNHTSLPQRPPEKAPPEKAPPEKAPPGPRPAPEARASGEAPVRKKAPPSMLTTKAPPAFGGDTTTRSVLQAPPAVGAASAGWTRSPINEATMTSRKAPVPAVPPLAFASGAAPSDAELLGDTGIEVVDV</sequence>
<dbReference type="Proteomes" id="UP001642484">
    <property type="component" value="Unassembled WGS sequence"/>
</dbReference>
<dbReference type="PRINTS" id="PR01217">
    <property type="entry name" value="PRICHEXTENSN"/>
</dbReference>
<protein>
    <submittedName>
        <fullName evidence="2">Uncharacterized protein</fullName>
    </submittedName>
</protein>
<keyword evidence="3" id="KW-1185">Reference proteome</keyword>
<comment type="caution">
    <text evidence="2">The sequence shown here is derived from an EMBL/GenBank/DDBJ whole genome shotgun (WGS) entry which is preliminary data.</text>
</comment>